<name>A0A5C9A0F8_9GAMM</name>
<dbReference type="EMBL" id="VRYZ01000002">
    <property type="protein sequence ID" value="TXS93474.1"/>
    <property type="molecule type" value="Genomic_DNA"/>
</dbReference>
<feature type="signal peptide" evidence="1">
    <location>
        <begin position="1"/>
        <end position="22"/>
    </location>
</feature>
<dbReference type="AlphaFoldDB" id="A0A5C9A0F8"/>
<evidence type="ECO:0000256" key="1">
    <source>
        <dbReference type="SAM" id="SignalP"/>
    </source>
</evidence>
<organism evidence="2 3">
    <name type="scientific">Parahaliea aestuarii</name>
    <dbReference type="NCBI Taxonomy" id="1852021"/>
    <lineage>
        <taxon>Bacteria</taxon>
        <taxon>Pseudomonadati</taxon>
        <taxon>Pseudomonadota</taxon>
        <taxon>Gammaproteobacteria</taxon>
        <taxon>Cellvibrionales</taxon>
        <taxon>Halieaceae</taxon>
        <taxon>Parahaliea</taxon>
    </lineage>
</organism>
<reference evidence="2 3" key="1">
    <citation type="submission" date="2019-08" db="EMBL/GenBank/DDBJ databases">
        <title>Parahaliea maris sp. nov., isolated from the surface seawater.</title>
        <authorList>
            <person name="Liu Y."/>
        </authorList>
    </citation>
    <scope>NUCLEOTIDE SEQUENCE [LARGE SCALE GENOMIC DNA]</scope>
    <source>
        <strain evidence="2 3">S2-26</strain>
    </source>
</reference>
<protein>
    <recommendedName>
        <fullName evidence="4">Alpha/beta hydrolase</fullName>
    </recommendedName>
</protein>
<dbReference type="InterPro" id="IPR029058">
    <property type="entry name" value="AB_hydrolase_fold"/>
</dbReference>
<evidence type="ECO:0000313" key="3">
    <source>
        <dbReference type="Proteomes" id="UP000321933"/>
    </source>
</evidence>
<dbReference type="Proteomes" id="UP000321933">
    <property type="component" value="Unassembled WGS sequence"/>
</dbReference>
<dbReference type="RefSeq" id="WP_148063409.1">
    <property type="nucleotide sequence ID" value="NZ_VRYZ01000002.1"/>
</dbReference>
<sequence>MSFKEICLTLTFFLLSTGIAHSETYETVVEPGNVYNMAAFKIWMNPKHEKIRGILMLNPGSNGDGRGQVDDAYWQEFANKHHFALMGTYFTDHVHPNMMIEEYIQVSRGSGKAFISAIDTIAKESGHEELSYAPFLLWGMSAGGQINHEIASWIPERVIAYVVNKGGYYYSSVPPEATRQTPGLYVIGLEDLPSRNTMIKGMYLTNRRAGALWTLAEEKGVAHDVAGSRDLAVSYYEAVMKLRMTDGAIGYKALKPVNEDMGTVGNIYNHTLGREEDVRKEDTTWLPSDSFANDWLTLVTKEPE</sequence>
<evidence type="ECO:0000313" key="2">
    <source>
        <dbReference type="EMBL" id="TXS93474.1"/>
    </source>
</evidence>
<dbReference type="OrthoDB" id="982518at2"/>
<feature type="chain" id="PRO_5023042449" description="Alpha/beta hydrolase" evidence="1">
    <location>
        <begin position="23"/>
        <end position="304"/>
    </location>
</feature>
<accession>A0A5C9A0F8</accession>
<proteinExistence type="predicted"/>
<comment type="caution">
    <text evidence="2">The sequence shown here is derived from an EMBL/GenBank/DDBJ whole genome shotgun (WGS) entry which is preliminary data.</text>
</comment>
<evidence type="ECO:0008006" key="4">
    <source>
        <dbReference type="Google" id="ProtNLM"/>
    </source>
</evidence>
<dbReference type="Gene3D" id="3.40.50.1820">
    <property type="entry name" value="alpha/beta hydrolase"/>
    <property type="match status" value="1"/>
</dbReference>
<dbReference type="SUPFAM" id="SSF53474">
    <property type="entry name" value="alpha/beta-Hydrolases"/>
    <property type="match status" value="1"/>
</dbReference>
<keyword evidence="1" id="KW-0732">Signal</keyword>
<keyword evidence="3" id="KW-1185">Reference proteome</keyword>
<gene>
    <name evidence="2" type="ORF">FVW59_06480</name>
</gene>